<keyword evidence="2" id="KW-1185">Reference proteome</keyword>
<protein>
    <submittedName>
        <fullName evidence="1">Uncharacterized protein</fullName>
    </submittedName>
</protein>
<dbReference type="Proteomes" id="UP000249390">
    <property type="component" value="Unassembled WGS sequence"/>
</dbReference>
<comment type="caution">
    <text evidence="1">The sequence shown here is derived from an EMBL/GenBank/DDBJ whole genome shotgun (WGS) entry which is preliminary data.</text>
</comment>
<name>A0A328E1U7_9ASTE</name>
<evidence type="ECO:0000313" key="1">
    <source>
        <dbReference type="EMBL" id="RAL50599.1"/>
    </source>
</evidence>
<gene>
    <name evidence="1" type="ORF">DM860_014541</name>
</gene>
<evidence type="ECO:0000313" key="2">
    <source>
        <dbReference type="Proteomes" id="UP000249390"/>
    </source>
</evidence>
<organism evidence="1 2">
    <name type="scientific">Cuscuta australis</name>
    <dbReference type="NCBI Taxonomy" id="267555"/>
    <lineage>
        <taxon>Eukaryota</taxon>
        <taxon>Viridiplantae</taxon>
        <taxon>Streptophyta</taxon>
        <taxon>Embryophyta</taxon>
        <taxon>Tracheophyta</taxon>
        <taxon>Spermatophyta</taxon>
        <taxon>Magnoliopsida</taxon>
        <taxon>eudicotyledons</taxon>
        <taxon>Gunneridae</taxon>
        <taxon>Pentapetalae</taxon>
        <taxon>asterids</taxon>
        <taxon>lamiids</taxon>
        <taxon>Solanales</taxon>
        <taxon>Convolvulaceae</taxon>
        <taxon>Cuscuteae</taxon>
        <taxon>Cuscuta</taxon>
        <taxon>Cuscuta subgen. Grammica</taxon>
        <taxon>Cuscuta sect. Cleistogrammica</taxon>
    </lineage>
</organism>
<dbReference type="AlphaFoldDB" id="A0A328E1U7"/>
<sequence>MPVLCKRDPKSKRAQKNKAGKQLVIDLLHQDSHTGFNRERGWSEPESPNLTLVPLFLVFLFFSAGNSNSVILSNEFAVDTHSKQEVLCDSPSSDIVVFLCSNDCVGSYIVSTTRVDPMCYGAHS</sequence>
<dbReference type="EMBL" id="NQVE01000058">
    <property type="protein sequence ID" value="RAL50599.1"/>
    <property type="molecule type" value="Genomic_DNA"/>
</dbReference>
<accession>A0A328E1U7</accession>
<reference evidence="1 2" key="1">
    <citation type="submission" date="2018-06" db="EMBL/GenBank/DDBJ databases">
        <title>The Genome of Cuscuta australis (Dodder) Provides Insight into the Evolution of Plant Parasitism.</title>
        <authorList>
            <person name="Liu H."/>
        </authorList>
    </citation>
    <scope>NUCLEOTIDE SEQUENCE [LARGE SCALE GENOMIC DNA]</scope>
    <source>
        <strain evidence="2">cv. Yunnan</strain>
        <tissue evidence="1">Vines</tissue>
    </source>
</reference>
<proteinExistence type="predicted"/>